<dbReference type="STRING" id="115433.SAMN05421835_104307"/>
<proteinExistence type="predicted"/>
<dbReference type="Proteomes" id="UP000199025">
    <property type="component" value="Unassembled WGS sequence"/>
</dbReference>
<accession>A0A1I3QEM4</accession>
<dbReference type="OrthoDB" id="3627803at2"/>
<dbReference type="RefSeq" id="WP_091505527.1">
    <property type="nucleotide sequence ID" value="NZ_CBDQZW010000003.1"/>
</dbReference>
<dbReference type="Gene3D" id="1.10.287.1060">
    <property type="entry name" value="ESAT-6-like"/>
    <property type="match status" value="1"/>
</dbReference>
<evidence type="ECO:0000313" key="2">
    <source>
        <dbReference type="Proteomes" id="UP000199025"/>
    </source>
</evidence>
<dbReference type="AlphaFoldDB" id="A0A1I3QEM4"/>
<dbReference type="SUPFAM" id="SSF140453">
    <property type="entry name" value="EsxAB dimer-like"/>
    <property type="match status" value="1"/>
</dbReference>
<gene>
    <name evidence="1" type="ORF">SAMN05421835_104307</name>
</gene>
<sequence length="103" mass="10501">MSGGYTASTDAMATASKTISRLAEDLPENNSDMQTTVLNAAGFGRAHGDHATKYTAGVQKLWESLTGYGTTLGSFGANIGSSGQAYGQNEYTQSGAIGNAGTL</sequence>
<dbReference type="InterPro" id="IPR036689">
    <property type="entry name" value="ESAT-6-like_sf"/>
</dbReference>
<evidence type="ECO:0008006" key="3">
    <source>
        <dbReference type="Google" id="ProtNLM"/>
    </source>
</evidence>
<evidence type="ECO:0000313" key="1">
    <source>
        <dbReference type="EMBL" id="SFJ32603.1"/>
    </source>
</evidence>
<reference evidence="1 2" key="1">
    <citation type="submission" date="2016-10" db="EMBL/GenBank/DDBJ databases">
        <authorList>
            <person name="de Groot N.N."/>
        </authorList>
    </citation>
    <scope>NUCLEOTIDE SEQUENCE [LARGE SCALE GENOMIC DNA]</scope>
    <source>
        <strain evidence="1 2">DSM 44468</strain>
    </source>
</reference>
<name>A0A1I3QEM4_9PSEU</name>
<keyword evidence="2" id="KW-1185">Reference proteome</keyword>
<dbReference type="EMBL" id="FORP01000004">
    <property type="protein sequence ID" value="SFJ32603.1"/>
    <property type="molecule type" value="Genomic_DNA"/>
</dbReference>
<organism evidence="1 2">
    <name type="scientific">Amycolatopsis sacchari</name>
    <dbReference type="NCBI Taxonomy" id="115433"/>
    <lineage>
        <taxon>Bacteria</taxon>
        <taxon>Bacillati</taxon>
        <taxon>Actinomycetota</taxon>
        <taxon>Actinomycetes</taxon>
        <taxon>Pseudonocardiales</taxon>
        <taxon>Pseudonocardiaceae</taxon>
        <taxon>Amycolatopsis</taxon>
    </lineage>
</organism>
<protein>
    <recommendedName>
        <fullName evidence="3">Excreted virulence factor EspC, type VII ESX diderm</fullName>
    </recommendedName>
</protein>